<comment type="caution">
    <text evidence="2">The sequence shown here is derived from an EMBL/GenBank/DDBJ whole genome shotgun (WGS) entry which is preliminary data.</text>
</comment>
<organism evidence="2 3">
    <name type="scientific">Ruegeria aquimaris</name>
    <dbReference type="NCBI Taxonomy" id="2984333"/>
    <lineage>
        <taxon>Bacteria</taxon>
        <taxon>Pseudomonadati</taxon>
        <taxon>Pseudomonadota</taxon>
        <taxon>Alphaproteobacteria</taxon>
        <taxon>Rhodobacterales</taxon>
        <taxon>Roseobacteraceae</taxon>
        <taxon>Ruegeria</taxon>
    </lineage>
</organism>
<dbReference type="Gene3D" id="2.30.40.10">
    <property type="entry name" value="Urease, subunit C, domain 1"/>
    <property type="match status" value="1"/>
</dbReference>
<name>A0ABT3AL81_9RHOB</name>
<dbReference type="InterPro" id="IPR032466">
    <property type="entry name" value="Metal_Hydrolase"/>
</dbReference>
<feature type="region of interest" description="Disordered" evidence="1">
    <location>
        <begin position="532"/>
        <end position="566"/>
    </location>
</feature>
<sequence length="566" mass="61992">MAKEVGVKMMPATLHNPTLKGQAVMQRQTKFATLVVTATFFLASGAIAQDYDLVISNGRVMDPETLYDSVANVGIKDGRIVEISKDALTGAEEIDATGHIVAPGFIDTHFHWQQPMGYALGLRDGLTSSMDLEEGCAGTFIARWYEEREGKNQANFGCASSHEQARAIVLDGFDDEETLLLGPAAALTSRKGSGWSLDKADYDAGNKILQIIDEGLQAGALGIGSTLGYMRDGVTTRELFEVQKVGARYGRQTAVHTRFTPDGDVLENVGAQEVIANALALNAPAILQHFNNPGWRLTHELIARLQENGHNIWGEIYPYSAGSTTVNAVFLKPENWVERQGHRYEDTMQDPITGDFYTQEKYDQVLKDNPTQEILLFKTPPEDSVKWLTLRGTTMASDAMFAEPLMAPWNTPFEKLGNMHPRGAGARAATLRLGRENDIPMMQLLSILSYNAAHHLGRTGLKAMQERGRMQEGMVADIVVFDPETVADNATYDQGSIPSTGFKAVIVNGAVTVRDDELLEVFAGQPIRFEPEDKPRFEPVSEEGWNRDFSTGMPDVAPGIPAKGGN</sequence>
<dbReference type="EMBL" id="JAOWLB010000009">
    <property type="protein sequence ID" value="MCV2889455.1"/>
    <property type="molecule type" value="Genomic_DNA"/>
</dbReference>
<reference evidence="2 3" key="1">
    <citation type="submission" date="2022-10" db="EMBL/GenBank/DDBJ databases">
        <title>Ruegeria sp. nov., isolated from ocean surface sediments.</title>
        <authorList>
            <person name="He W."/>
            <person name="Xue H.-P."/>
            <person name="Zhang D.-F."/>
        </authorList>
    </citation>
    <scope>NUCLEOTIDE SEQUENCE [LARGE SCALE GENOMIC DNA]</scope>
    <source>
        <strain evidence="2 3">XHP0148</strain>
    </source>
</reference>
<keyword evidence="3" id="KW-1185">Reference proteome</keyword>
<dbReference type="Gene3D" id="3.30.1490.130">
    <property type="entry name" value="D-aminoacylase. Domain 3"/>
    <property type="match status" value="1"/>
</dbReference>
<dbReference type="SUPFAM" id="SSF51338">
    <property type="entry name" value="Composite domain of metallo-dependent hydrolases"/>
    <property type="match status" value="1"/>
</dbReference>
<accession>A0ABT3AL81</accession>
<evidence type="ECO:0000256" key="1">
    <source>
        <dbReference type="SAM" id="MobiDB-lite"/>
    </source>
</evidence>
<gene>
    <name evidence="2" type="ORF">OE747_13990</name>
</gene>
<dbReference type="InterPro" id="IPR011059">
    <property type="entry name" value="Metal-dep_hydrolase_composite"/>
</dbReference>
<dbReference type="SUPFAM" id="SSF51556">
    <property type="entry name" value="Metallo-dependent hydrolases"/>
    <property type="match status" value="1"/>
</dbReference>
<dbReference type="Gene3D" id="3.20.20.140">
    <property type="entry name" value="Metal-dependent hydrolases"/>
    <property type="match status" value="1"/>
</dbReference>
<dbReference type="InterPro" id="IPR050378">
    <property type="entry name" value="Metallo-dep_Hydrolases_sf"/>
</dbReference>
<dbReference type="RefSeq" id="WP_263829197.1">
    <property type="nucleotide sequence ID" value="NZ_JAOWLB010000009.1"/>
</dbReference>
<protein>
    <submittedName>
        <fullName evidence="2">Aminoacylase</fullName>
    </submittedName>
</protein>
<dbReference type="Proteomes" id="UP001320899">
    <property type="component" value="Unassembled WGS sequence"/>
</dbReference>
<proteinExistence type="predicted"/>
<dbReference type="InterPro" id="IPR023100">
    <property type="entry name" value="D-aminoacylase_insert_dom_sf"/>
</dbReference>
<evidence type="ECO:0000313" key="2">
    <source>
        <dbReference type="EMBL" id="MCV2889455.1"/>
    </source>
</evidence>
<dbReference type="PANTHER" id="PTHR11647">
    <property type="entry name" value="HYDRANTOINASE/DIHYDROPYRIMIDINASE FAMILY MEMBER"/>
    <property type="match status" value="1"/>
</dbReference>
<evidence type="ECO:0000313" key="3">
    <source>
        <dbReference type="Proteomes" id="UP001320899"/>
    </source>
</evidence>
<dbReference type="PANTHER" id="PTHR11647:SF1">
    <property type="entry name" value="COLLAPSIN RESPONSE MEDIATOR PROTEIN"/>
    <property type="match status" value="1"/>
</dbReference>